<gene>
    <name evidence="2" type="ORF">JMN37_06415</name>
</gene>
<comment type="caution">
    <text evidence="2">The sequence shown here is derived from an EMBL/GenBank/DDBJ whole genome shotgun (WGS) entry which is preliminary data.</text>
</comment>
<evidence type="ECO:0000313" key="2">
    <source>
        <dbReference type="EMBL" id="MCO6394609.1"/>
    </source>
</evidence>
<dbReference type="AlphaFoldDB" id="A0AAW5HSY9"/>
<feature type="domain" description="Flavodoxin" evidence="1">
    <location>
        <begin position="6"/>
        <end position="128"/>
    </location>
</feature>
<dbReference type="SUPFAM" id="SSF52218">
    <property type="entry name" value="Flavoproteins"/>
    <property type="match status" value="1"/>
</dbReference>
<accession>A0AAW5HSY9</accession>
<evidence type="ECO:0000259" key="1">
    <source>
        <dbReference type="Pfam" id="PF12724"/>
    </source>
</evidence>
<dbReference type="InterPro" id="IPR029039">
    <property type="entry name" value="Flavoprotein-like_sf"/>
</dbReference>
<dbReference type="RefSeq" id="WP_252931388.1">
    <property type="nucleotide sequence ID" value="NZ_JAEUWV010000007.1"/>
</dbReference>
<dbReference type="InterPro" id="IPR026816">
    <property type="entry name" value="Flavodoxin_dom"/>
</dbReference>
<dbReference type="GO" id="GO:0010181">
    <property type="term" value="F:FMN binding"/>
    <property type="evidence" value="ECO:0007669"/>
    <property type="project" value="InterPro"/>
</dbReference>
<dbReference type="EMBL" id="JAEUWV010000007">
    <property type="protein sequence ID" value="MCO6394609.1"/>
    <property type="molecule type" value="Genomic_DNA"/>
</dbReference>
<organism evidence="2 3">
    <name type="scientific">Corynebacterium lipophilum</name>
    <dbReference type="NCBI Taxonomy" id="2804918"/>
    <lineage>
        <taxon>Bacteria</taxon>
        <taxon>Bacillati</taxon>
        <taxon>Actinomycetota</taxon>
        <taxon>Actinomycetes</taxon>
        <taxon>Mycobacteriales</taxon>
        <taxon>Corynebacteriaceae</taxon>
        <taxon>Corynebacterium</taxon>
    </lineage>
</organism>
<dbReference type="GO" id="GO:0009055">
    <property type="term" value="F:electron transfer activity"/>
    <property type="evidence" value="ECO:0007669"/>
    <property type="project" value="InterPro"/>
</dbReference>
<evidence type="ECO:0000313" key="3">
    <source>
        <dbReference type="Proteomes" id="UP001205920"/>
    </source>
</evidence>
<protein>
    <recommendedName>
        <fullName evidence="1">Flavodoxin domain-containing protein</fullName>
    </recommendedName>
</protein>
<sequence length="173" mass="18790">MTACTILYASFYGSTKEYANELAKRLGTTAEPIPDADFNPEGPIVVLAPIHGPNNPGASFIRKLPDPLFDAHSVSLVTVGMSLDEVAVDKDFSAKLLGSRAVSVTRFYLPGRMNYSELSAAHAATMAGVVGALRLKPRKSANDRMMIDTYNKDVDRVDFTRLAPVEAWVRDNA</sequence>
<dbReference type="InterPro" id="IPR001226">
    <property type="entry name" value="Flavodoxin_CS"/>
</dbReference>
<proteinExistence type="predicted"/>
<dbReference type="PROSITE" id="PS00201">
    <property type="entry name" value="FLAVODOXIN"/>
    <property type="match status" value="1"/>
</dbReference>
<dbReference type="Gene3D" id="3.40.50.360">
    <property type="match status" value="1"/>
</dbReference>
<dbReference type="Pfam" id="PF12724">
    <property type="entry name" value="Flavodoxin_5"/>
    <property type="match status" value="1"/>
</dbReference>
<keyword evidence="3" id="KW-1185">Reference proteome</keyword>
<reference evidence="2 3" key="1">
    <citation type="submission" date="2021-01" db="EMBL/GenBank/DDBJ databases">
        <title>Identification and Characterization of Corynebacterium sp.</title>
        <authorList>
            <person name="Luo Q."/>
            <person name="Qu P."/>
            <person name="Chen Q."/>
        </authorList>
    </citation>
    <scope>NUCLEOTIDE SEQUENCE [LARGE SCALE GENOMIC DNA]</scope>
    <source>
        <strain evidence="2 3">MC-18</strain>
    </source>
</reference>
<name>A0AAW5HSY9_9CORY</name>
<dbReference type="Proteomes" id="UP001205920">
    <property type="component" value="Unassembled WGS sequence"/>
</dbReference>